<dbReference type="InterPro" id="IPR050300">
    <property type="entry name" value="GDXG_lipolytic_enzyme"/>
</dbReference>
<dbReference type="Gene3D" id="3.40.50.1820">
    <property type="entry name" value="alpha/beta hydrolase"/>
    <property type="match status" value="1"/>
</dbReference>
<evidence type="ECO:0000313" key="3">
    <source>
        <dbReference type="EMBL" id="CAG8076656.1"/>
    </source>
</evidence>
<proteinExistence type="predicted"/>
<comment type="caution">
    <text evidence="3">The sequence shown here is derived from an EMBL/GenBank/DDBJ whole genome shotgun (WGS) entry which is preliminary data.</text>
</comment>
<evidence type="ECO:0000256" key="1">
    <source>
        <dbReference type="ARBA" id="ARBA00022801"/>
    </source>
</evidence>
<feature type="domain" description="Alpha/beta hydrolase fold-3" evidence="2">
    <location>
        <begin position="62"/>
        <end position="192"/>
    </location>
</feature>
<organism evidence="3 4">
    <name type="scientific">Penicillium olsonii</name>
    <dbReference type="NCBI Taxonomy" id="99116"/>
    <lineage>
        <taxon>Eukaryota</taxon>
        <taxon>Fungi</taxon>
        <taxon>Dikarya</taxon>
        <taxon>Ascomycota</taxon>
        <taxon>Pezizomycotina</taxon>
        <taxon>Eurotiomycetes</taxon>
        <taxon>Eurotiomycetidae</taxon>
        <taxon>Eurotiales</taxon>
        <taxon>Aspergillaceae</taxon>
        <taxon>Penicillium</taxon>
    </lineage>
</organism>
<keyword evidence="1" id="KW-0378">Hydrolase</keyword>
<dbReference type="AlphaFoldDB" id="A0A9W4HNN5"/>
<name>A0A9W4HNN5_PENOL</name>
<dbReference type="EMBL" id="CAJVOS010000019">
    <property type="protein sequence ID" value="CAG8076656.1"/>
    <property type="molecule type" value="Genomic_DNA"/>
</dbReference>
<evidence type="ECO:0000313" key="4">
    <source>
        <dbReference type="Proteomes" id="UP001153618"/>
    </source>
</evidence>
<dbReference type="PANTHER" id="PTHR48081">
    <property type="entry name" value="AB HYDROLASE SUPERFAMILY PROTEIN C4A8.06C"/>
    <property type="match status" value="1"/>
</dbReference>
<dbReference type="GO" id="GO:0016787">
    <property type="term" value="F:hydrolase activity"/>
    <property type="evidence" value="ECO:0007669"/>
    <property type="project" value="UniProtKB-KW"/>
</dbReference>
<dbReference type="Pfam" id="PF07859">
    <property type="entry name" value="Abhydrolase_3"/>
    <property type="match status" value="1"/>
</dbReference>
<sequence length="348" mass="38820">MNDPYSRLLQALSALNTPDKYDSFKVSKASYKHLGGSSIHTDILIPSRLLSTKAQSRCPVMVRVHGGFLVTGSSHYPPWFANWTLDYALSKNAVILAPNYRLLPEASGKDILEDLDDFWRWLRSPKFVEVIKAASSQQITPDLDTVLVVGESAGGFLAMHLALSYPSEIRALIGAYPMLDVESEFYTRKYPKPIIGVPNMPNELIEQHLSALRATSTPTLVTAADPPDRLELAFSIFQNGRLLEFLGPENTNLFPMRRAQDLAASGRLKLPPTFIFHGRQDSAVPFMGSQRFFDMVREKSPDTLIELHGEDGDHGVDFEATLETEWLKMGLEMISNAWVGAMKVHSNL</sequence>
<keyword evidence="4" id="KW-1185">Reference proteome</keyword>
<reference evidence="3" key="1">
    <citation type="submission" date="2021-07" db="EMBL/GenBank/DDBJ databases">
        <authorList>
            <person name="Branca A.L. A."/>
        </authorList>
    </citation>
    <scope>NUCLEOTIDE SEQUENCE</scope>
</reference>
<dbReference type="GO" id="GO:0017000">
    <property type="term" value="P:antibiotic biosynthetic process"/>
    <property type="evidence" value="ECO:0007669"/>
    <property type="project" value="UniProtKB-ARBA"/>
</dbReference>
<gene>
    <name evidence="3" type="ORF">POLS_LOCUS3992</name>
</gene>
<dbReference type="InterPro" id="IPR013094">
    <property type="entry name" value="AB_hydrolase_3"/>
</dbReference>
<dbReference type="InterPro" id="IPR000073">
    <property type="entry name" value="AB_hydrolase_1"/>
</dbReference>
<dbReference type="Proteomes" id="UP001153618">
    <property type="component" value="Unassembled WGS sequence"/>
</dbReference>
<evidence type="ECO:0000259" key="2">
    <source>
        <dbReference type="Pfam" id="PF07859"/>
    </source>
</evidence>
<dbReference type="GO" id="GO:0072330">
    <property type="term" value="P:monocarboxylic acid biosynthetic process"/>
    <property type="evidence" value="ECO:0007669"/>
    <property type="project" value="UniProtKB-ARBA"/>
</dbReference>
<dbReference type="PANTHER" id="PTHR48081:SF3">
    <property type="entry name" value="ALPHA_BETA HYDROLASE FOLD-3 DOMAIN-CONTAINING PROTEIN"/>
    <property type="match status" value="1"/>
</dbReference>
<accession>A0A9W4HNN5</accession>
<dbReference type="InterPro" id="IPR029058">
    <property type="entry name" value="AB_hydrolase_fold"/>
</dbReference>
<protein>
    <recommendedName>
        <fullName evidence="2">Alpha/beta hydrolase fold-3 domain-containing protein</fullName>
    </recommendedName>
</protein>
<dbReference type="SUPFAM" id="SSF53474">
    <property type="entry name" value="alpha/beta-Hydrolases"/>
    <property type="match status" value="1"/>
</dbReference>
<dbReference type="OrthoDB" id="19653at2759"/>
<dbReference type="PRINTS" id="PR00111">
    <property type="entry name" value="ABHYDROLASE"/>
</dbReference>